<evidence type="ECO:0000313" key="14">
    <source>
        <dbReference type="EMBL" id="PIR69566.1"/>
    </source>
</evidence>
<dbReference type="GO" id="GO:0003677">
    <property type="term" value="F:DNA binding"/>
    <property type="evidence" value="ECO:0007669"/>
    <property type="project" value="UniProtKB-UniRule"/>
</dbReference>
<dbReference type="FunFam" id="1.10.150.20:FF:000003">
    <property type="entry name" value="DNA polymerase I"/>
    <property type="match status" value="1"/>
</dbReference>
<dbReference type="PANTHER" id="PTHR10133">
    <property type="entry name" value="DNA POLYMERASE I"/>
    <property type="match status" value="1"/>
</dbReference>
<dbReference type="SMART" id="SM00475">
    <property type="entry name" value="53EXOc"/>
    <property type="match status" value="1"/>
</dbReference>
<dbReference type="Gene3D" id="1.10.150.20">
    <property type="entry name" value="5' to 3' exonuclease, C-terminal subdomain"/>
    <property type="match status" value="2"/>
</dbReference>
<dbReference type="NCBIfam" id="NF004397">
    <property type="entry name" value="PRK05755.1"/>
    <property type="match status" value="1"/>
</dbReference>
<keyword evidence="3 11" id="KW-0548">Nucleotidyltransferase</keyword>
<sequence>MTMHKTKTLVLLDAHAILHRAYHALPSFTSPDGQPTGALYGFATMILKIIRELKPDYIAAAYDVKAPTFRHAAYEAYKGTRAETDDELVSQFDISRDLLRAFHIPAYSKDGFEADDVIGTIVQKVKKTKNLSIIIASGDLDALQLVDGARVQVYTLRKGIQDTVLYDEKAVEERFGFSPELLVDFKGLRGDPSDNIPGVKGIGEKTASTLISHFGTLENILSLAKKNPEKLKSAGIKDRIIGLLCDQAEGAAFSKELATIKRDVPVSFSLEEAAHRDGISEEGVLFLSKLGFTSIIERVQRSGAQEKADKDSSAASSLTAQSWKEILRAESLFWAFYDGTAFVVTDAKRIFALPEQDIPKYKKQYIALQEKKGQKAFDAKSLMHVFDRCGVSLSFTDDIQILFWLKDPRKTDPSLEDVAQTLRPGKKKTTEGYLGLLPELYEELVSELEEKDLLRVYREIEMPVVPVLFSMEKEGICINKTALEQLEKKTGAELVALEKEIHAYAGEKFLINSPKELGRILFDVLGISAKGVKKTGTGQRSTRFSELTKLKGAHPIIEKIMAYREIGKIHSTYISVLPKLAGSDGRIHSVFHQTGTVTGRLSSSDPNMQNIPTRSLLGDHIRRAFVAGPQKVLLACDYSQIQLRIAALLSGEEKMLAVFRRGEDIHSATAAQMFSVPEKDITAEMRRRAKVINFGILYGMGVQALSQNLEVSRNEAGLFLDNYFRQYPKLFAYFETVKEQARKNGYVETMFGRKRFLPDIRSRVIHIQREAERMAINAPIQGSEADMIKKAMSEASREIEKNKTLKGKAKLILQIHDELLFEVDERVSEEASAFIPAVLENIHPHTDIDFPVETKIGLTWADLQTVKNTKKS</sequence>
<evidence type="ECO:0000256" key="3">
    <source>
        <dbReference type="ARBA" id="ARBA00022695"/>
    </source>
</evidence>
<dbReference type="Proteomes" id="UP000231503">
    <property type="component" value="Unassembled WGS sequence"/>
</dbReference>
<dbReference type="InterPro" id="IPR029060">
    <property type="entry name" value="PIN-like_dom_sf"/>
</dbReference>
<dbReference type="Gene3D" id="3.30.420.10">
    <property type="entry name" value="Ribonuclease H-like superfamily/Ribonuclease H"/>
    <property type="match status" value="1"/>
</dbReference>
<dbReference type="SUPFAM" id="SSF56672">
    <property type="entry name" value="DNA/RNA polymerases"/>
    <property type="match status" value="1"/>
</dbReference>
<dbReference type="AlphaFoldDB" id="A0A2H0TDD3"/>
<evidence type="ECO:0000259" key="13">
    <source>
        <dbReference type="SMART" id="SM00482"/>
    </source>
</evidence>
<evidence type="ECO:0000259" key="12">
    <source>
        <dbReference type="SMART" id="SM00475"/>
    </source>
</evidence>
<dbReference type="GO" id="GO:0008409">
    <property type="term" value="F:5'-3' exonuclease activity"/>
    <property type="evidence" value="ECO:0007669"/>
    <property type="project" value="UniProtKB-UniRule"/>
</dbReference>
<comment type="similarity">
    <text evidence="1 11">Belongs to the DNA polymerase type-A family.</text>
</comment>
<dbReference type="InterPro" id="IPR020045">
    <property type="entry name" value="DNA_polI_H3TH"/>
</dbReference>
<evidence type="ECO:0000256" key="11">
    <source>
        <dbReference type="RuleBase" id="RU004460"/>
    </source>
</evidence>
<evidence type="ECO:0000256" key="10">
    <source>
        <dbReference type="NCBIfam" id="TIGR00593"/>
    </source>
</evidence>
<dbReference type="Gene3D" id="3.40.50.1010">
    <property type="entry name" value="5'-nuclease"/>
    <property type="match status" value="1"/>
</dbReference>
<dbReference type="InterPro" id="IPR036279">
    <property type="entry name" value="5-3_exonuclease_C_sf"/>
</dbReference>
<dbReference type="InterPro" id="IPR018320">
    <property type="entry name" value="DNA_polymerase_1"/>
</dbReference>
<dbReference type="Gene3D" id="3.30.70.370">
    <property type="match status" value="1"/>
</dbReference>
<dbReference type="InterPro" id="IPR001098">
    <property type="entry name" value="DNA-dir_DNA_pol_A_palm_dom"/>
</dbReference>
<name>A0A2H0TDD3_9BACT</name>
<evidence type="ECO:0000256" key="5">
    <source>
        <dbReference type="ARBA" id="ARBA00022763"/>
    </source>
</evidence>
<keyword evidence="6 11" id="KW-0239">DNA-directed DNA polymerase</keyword>
<keyword evidence="4 11" id="KW-0235">DNA replication</keyword>
<reference evidence="15" key="1">
    <citation type="submission" date="2017-09" db="EMBL/GenBank/DDBJ databases">
        <title>Depth-based differentiation of microbial function through sediment-hosted aquifers and enrichment of novel symbionts in the deep terrestrial subsurface.</title>
        <authorList>
            <person name="Probst A.J."/>
            <person name="Ladd B."/>
            <person name="Jarett J.K."/>
            <person name="Geller-Mcgrath D.E."/>
            <person name="Sieber C.M.K."/>
            <person name="Emerson J.B."/>
            <person name="Anantharaman K."/>
            <person name="Thomas B.C."/>
            <person name="Malmstrom R."/>
            <person name="Stieglmeier M."/>
            <person name="Klingl A."/>
            <person name="Woyke T."/>
            <person name="Ryan C.M."/>
            <person name="Banfield J.F."/>
        </authorList>
    </citation>
    <scope>NUCLEOTIDE SEQUENCE [LARGE SCALE GENOMIC DNA]</scope>
</reference>
<dbReference type="InterPro" id="IPR002298">
    <property type="entry name" value="DNA_polymerase_A"/>
</dbReference>
<dbReference type="InterPro" id="IPR019760">
    <property type="entry name" value="DNA-dir_DNA_pol_A_CS"/>
</dbReference>
<keyword evidence="7 11" id="KW-0238">DNA-binding</keyword>
<dbReference type="InterPro" id="IPR020046">
    <property type="entry name" value="5-3_exonucl_a-hlix_arch_N"/>
</dbReference>
<evidence type="ECO:0000256" key="4">
    <source>
        <dbReference type="ARBA" id="ARBA00022705"/>
    </source>
</evidence>
<comment type="function">
    <text evidence="11">In addition to polymerase activity, this DNA polymerase exhibits 5'-3' exonuclease activity.</text>
</comment>
<evidence type="ECO:0000256" key="7">
    <source>
        <dbReference type="ARBA" id="ARBA00023125"/>
    </source>
</evidence>
<dbReference type="GO" id="GO:0003887">
    <property type="term" value="F:DNA-directed DNA polymerase activity"/>
    <property type="evidence" value="ECO:0007669"/>
    <property type="project" value="UniProtKB-UniRule"/>
</dbReference>
<evidence type="ECO:0000256" key="9">
    <source>
        <dbReference type="ARBA" id="ARBA00049244"/>
    </source>
</evidence>
<dbReference type="PANTHER" id="PTHR10133:SF27">
    <property type="entry name" value="DNA POLYMERASE NU"/>
    <property type="match status" value="1"/>
</dbReference>
<evidence type="ECO:0000256" key="8">
    <source>
        <dbReference type="ARBA" id="ARBA00023204"/>
    </source>
</evidence>
<protein>
    <recommendedName>
        <fullName evidence="10 11">DNA polymerase I</fullName>
        <ecNumber evidence="10 11">2.7.7.7</ecNumber>
    </recommendedName>
</protein>
<keyword evidence="5 11" id="KW-0227">DNA damage</keyword>
<dbReference type="EMBL" id="PFCO01000005">
    <property type="protein sequence ID" value="PIR69566.1"/>
    <property type="molecule type" value="Genomic_DNA"/>
</dbReference>
<dbReference type="Pfam" id="PF00476">
    <property type="entry name" value="DNA_pol_A"/>
    <property type="match status" value="1"/>
</dbReference>
<keyword evidence="11" id="KW-0540">Nuclease</keyword>
<dbReference type="EC" id="2.7.7.7" evidence="10 11"/>
<feature type="domain" description="5'-3' exonuclease" evidence="12">
    <location>
        <begin position="6"/>
        <end position="276"/>
    </location>
</feature>
<dbReference type="Gene3D" id="1.20.1060.10">
    <property type="entry name" value="Taq DNA Polymerase, Chain T, domain 4"/>
    <property type="match status" value="1"/>
</dbReference>
<evidence type="ECO:0000313" key="15">
    <source>
        <dbReference type="Proteomes" id="UP000231503"/>
    </source>
</evidence>
<gene>
    <name evidence="11" type="primary">polA</name>
    <name evidence="14" type="ORF">COU47_02315</name>
</gene>
<evidence type="ECO:0000256" key="2">
    <source>
        <dbReference type="ARBA" id="ARBA00022679"/>
    </source>
</evidence>
<dbReference type="FunFam" id="1.10.150.20:FF:000002">
    <property type="entry name" value="DNA polymerase I"/>
    <property type="match status" value="1"/>
</dbReference>
<dbReference type="Pfam" id="PF02739">
    <property type="entry name" value="5_3_exonuc_N"/>
    <property type="match status" value="1"/>
</dbReference>
<dbReference type="SMART" id="SM00279">
    <property type="entry name" value="HhH2"/>
    <property type="match status" value="1"/>
</dbReference>
<comment type="caution">
    <text evidence="14">The sequence shown here is derived from an EMBL/GenBank/DDBJ whole genome shotgun (WGS) entry which is preliminary data.</text>
</comment>
<dbReference type="InterPro" id="IPR036397">
    <property type="entry name" value="RNaseH_sf"/>
</dbReference>
<dbReference type="SUPFAM" id="SSF88723">
    <property type="entry name" value="PIN domain-like"/>
    <property type="match status" value="1"/>
</dbReference>
<dbReference type="PRINTS" id="PR00868">
    <property type="entry name" value="DNAPOLI"/>
</dbReference>
<keyword evidence="11" id="KW-0269">Exonuclease</keyword>
<dbReference type="InterPro" id="IPR043502">
    <property type="entry name" value="DNA/RNA_pol_sf"/>
</dbReference>
<keyword evidence="8 11" id="KW-0234">DNA repair</keyword>
<proteinExistence type="inferred from homology"/>
<dbReference type="CDD" id="cd08637">
    <property type="entry name" value="DNA_pol_A_pol_I_C"/>
    <property type="match status" value="1"/>
</dbReference>
<keyword evidence="11" id="KW-0378">Hydrolase</keyword>
<evidence type="ECO:0000256" key="1">
    <source>
        <dbReference type="ARBA" id="ARBA00007705"/>
    </source>
</evidence>
<dbReference type="CDD" id="cd09898">
    <property type="entry name" value="H3TH_53EXO"/>
    <property type="match status" value="1"/>
</dbReference>
<dbReference type="InterPro" id="IPR002421">
    <property type="entry name" value="5-3_exonuclease"/>
</dbReference>
<dbReference type="FunFam" id="1.20.1060.10:FF:000001">
    <property type="entry name" value="DNA polymerase I"/>
    <property type="match status" value="1"/>
</dbReference>
<evidence type="ECO:0000256" key="6">
    <source>
        <dbReference type="ARBA" id="ARBA00022932"/>
    </source>
</evidence>
<dbReference type="PROSITE" id="PS00447">
    <property type="entry name" value="DNA_POLYMERASE_A"/>
    <property type="match status" value="1"/>
</dbReference>
<dbReference type="Pfam" id="PF01367">
    <property type="entry name" value="5_3_exonuc"/>
    <property type="match status" value="1"/>
</dbReference>
<dbReference type="GO" id="GO:0006261">
    <property type="term" value="P:DNA-templated DNA replication"/>
    <property type="evidence" value="ECO:0007669"/>
    <property type="project" value="UniProtKB-UniRule"/>
</dbReference>
<dbReference type="SMART" id="SM00482">
    <property type="entry name" value="POLAc"/>
    <property type="match status" value="1"/>
</dbReference>
<dbReference type="InterPro" id="IPR008918">
    <property type="entry name" value="HhH2"/>
</dbReference>
<dbReference type="SUPFAM" id="SSF47807">
    <property type="entry name" value="5' to 3' exonuclease, C-terminal subdomain"/>
    <property type="match status" value="1"/>
</dbReference>
<dbReference type="CDD" id="cd09859">
    <property type="entry name" value="PIN_53EXO"/>
    <property type="match status" value="1"/>
</dbReference>
<comment type="catalytic activity">
    <reaction evidence="9 11">
        <text>DNA(n) + a 2'-deoxyribonucleoside 5'-triphosphate = DNA(n+1) + diphosphate</text>
        <dbReference type="Rhea" id="RHEA:22508"/>
        <dbReference type="Rhea" id="RHEA-COMP:17339"/>
        <dbReference type="Rhea" id="RHEA-COMP:17340"/>
        <dbReference type="ChEBI" id="CHEBI:33019"/>
        <dbReference type="ChEBI" id="CHEBI:61560"/>
        <dbReference type="ChEBI" id="CHEBI:173112"/>
        <dbReference type="EC" id="2.7.7.7"/>
    </reaction>
</comment>
<dbReference type="NCBIfam" id="TIGR00593">
    <property type="entry name" value="pola"/>
    <property type="match status" value="1"/>
</dbReference>
<organism evidence="14 15">
    <name type="scientific">Candidatus Niyogibacteria bacterium CG10_big_fil_rev_8_21_14_0_10_46_36</name>
    <dbReference type="NCBI Taxonomy" id="1974726"/>
    <lineage>
        <taxon>Bacteria</taxon>
        <taxon>Candidatus Niyogiibacteriota</taxon>
    </lineage>
</organism>
<dbReference type="GO" id="GO:0006302">
    <property type="term" value="P:double-strand break repair"/>
    <property type="evidence" value="ECO:0007669"/>
    <property type="project" value="TreeGrafter"/>
</dbReference>
<accession>A0A2H0TDD3</accession>
<feature type="domain" description="DNA-directed DNA polymerase family A palm" evidence="13">
    <location>
        <begin position="618"/>
        <end position="827"/>
    </location>
</feature>
<keyword evidence="2 11" id="KW-0808">Transferase</keyword>